<proteinExistence type="predicted"/>
<organism evidence="1 2">
    <name type="scientific">Crassaminicella thermophila</name>
    <dbReference type="NCBI Taxonomy" id="2599308"/>
    <lineage>
        <taxon>Bacteria</taxon>
        <taxon>Bacillati</taxon>
        <taxon>Bacillota</taxon>
        <taxon>Clostridia</taxon>
        <taxon>Eubacteriales</taxon>
        <taxon>Clostridiaceae</taxon>
        <taxon>Crassaminicella</taxon>
    </lineage>
</organism>
<evidence type="ECO:0000313" key="2">
    <source>
        <dbReference type="Proteomes" id="UP000324646"/>
    </source>
</evidence>
<dbReference type="KEGG" id="crs:FQB35_11885"/>
<sequence>MININCCLPCFYENDGKCTLTHITSLSSTPHPQCVYFVPKEQNIKAKKNITEH</sequence>
<reference evidence="1 2" key="1">
    <citation type="submission" date="2019-07" db="EMBL/GenBank/DDBJ databases">
        <title>Complete genome of Crassaminicella thermophila SY095.</title>
        <authorList>
            <person name="Li X."/>
        </authorList>
    </citation>
    <scope>NUCLEOTIDE SEQUENCE [LARGE SCALE GENOMIC DNA]</scope>
    <source>
        <strain evidence="1 2">SY095</strain>
    </source>
</reference>
<dbReference type="EMBL" id="CP042243">
    <property type="protein sequence ID" value="QEK12964.1"/>
    <property type="molecule type" value="Genomic_DNA"/>
</dbReference>
<keyword evidence="2" id="KW-1185">Reference proteome</keyword>
<protein>
    <submittedName>
        <fullName evidence="1">Hydroxymyristoyl-ACP dehydratase</fullName>
    </submittedName>
</protein>
<dbReference type="Proteomes" id="UP000324646">
    <property type="component" value="Chromosome"/>
</dbReference>
<gene>
    <name evidence="1" type="ORF">FQB35_11885</name>
</gene>
<evidence type="ECO:0000313" key="1">
    <source>
        <dbReference type="EMBL" id="QEK12964.1"/>
    </source>
</evidence>
<name>A0A5C0SHR0_CRATE</name>
<dbReference type="OrthoDB" id="1707754at2"/>
<accession>A0A5C0SHR0</accession>
<dbReference type="AlphaFoldDB" id="A0A5C0SHR0"/>